<name>A0A6A5FYK6_CAERE</name>
<dbReference type="Proteomes" id="UP000483820">
    <property type="component" value="Chromosome X"/>
</dbReference>
<keyword evidence="2" id="KW-1015">Disulfide bond</keyword>
<evidence type="ECO:0000259" key="4">
    <source>
        <dbReference type="Pfam" id="PF09172"/>
    </source>
</evidence>
<evidence type="ECO:0000256" key="1">
    <source>
        <dbReference type="ARBA" id="ARBA00022761"/>
    </source>
</evidence>
<dbReference type="InterPro" id="IPR015819">
    <property type="entry name" value="Lipid_transp_b-sht_shell"/>
</dbReference>
<evidence type="ECO:0000313" key="5">
    <source>
        <dbReference type="EMBL" id="KAF1747653.1"/>
    </source>
</evidence>
<gene>
    <name evidence="5" type="ORF">GCK72_024119</name>
</gene>
<dbReference type="SUPFAM" id="SSF56968">
    <property type="entry name" value="Lipovitellin-phosvitin complex, beta-sheet shell regions"/>
    <property type="match status" value="1"/>
</dbReference>
<evidence type="ECO:0000256" key="3">
    <source>
        <dbReference type="SAM" id="SignalP"/>
    </source>
</evidence>
<organism evidence="5 6">
    <name type="scientific">Caenorhabditis remanei</name>
    <name type="common">Caenorhabditis vulgaris</name>
    <dbReference type="NCBI Taxonomy" id="31234"/>
    <lineage>
        <taxon>Eukaryota</taxon>
        <taxon>Metazoa</taxon>
        <taxon>Ecdysozoa</taxon>
        <taxon>Nematoda</taxon>
        <taxon>Chromadorea</taxon>
        <taxon>Rhabditida</taxon>
        <taxon>Rhabditina</taxon>
        <taxon>Rhabditomorpha</taxon>
        <taxon>Rhabditoidea</taxon>
        <taxon>Rhabditidae</taxon>
        <taxon>Peloderinae</taxon>
        <taxon>Caenorhabditis</taxon>
    </lineage>
</organism>
<dbReference type="CTD" id="9823809"/>
<dbReference type="Pfam" id="PF09172">
    <property type="entry name" value="Vit_open_b-sht"/>
    <property type="match status" value="1"/>
</dbReference>
<feature type="chain" id="PRO_5025635261" description="Vitellinogen open beta-sheet domain-containing protein" evidence="3">
    <location>
        <begin position="18"/>
        <end position="415"/>
    </location>
</feature>
<evidence type="ECO:0000313" key="6">
    <source>
        <dbReference type="Proteomes" id="UP000483820"/>
    </source>
</evidence>
<evidence type="ECO:0000256" key="2">
    <source>
        <dbReference type="ARBA" id="ARBA00023157"/>
    </source>
</evidence>
<feature type="signal peptide" evidence="3">
    <location>
        <begin position="1"/>
        <end position="17"/>
    </location>
</feature>
<dbReference type="PANTHER" id="PTHR23345:SF8">
    <property type="entry name" value="VITELLOGENIN-3-RELATED"/>
    <property type="match status" value="1"/>
</dbReference>
<protein>
    <recommendedName>
        <fullName evidence="4">Vitellinogen open beta-sheet domain-containing protein</fullName>
    </recommendedName>
</protein>
<dbReference type="EMBL" id="WUAV01000006">
    <property type="protein sequence ID" value="KAF1747653.1"/>
    <property type="molecule type" value="Genomic_DNA"/>
</dbReference>
<keyword evidence="1" id="KW-0758">Storage protein</keyword>
<dbReference type="GeneID" id="9823809"/>
<dbReference type="GO" id="GO:0005319">
    <property type="term" value="F:lipid transporter activity"/>
    <property type="evidence" value="ECO:0007669"/>
    <property type="project" value="InterPro"/>
</dbReference>
<feature type="domain" description="Vitellinogen open beta-sheet" evidence="4">
    <location>
        <begin position="242"/>
        <end position="390"/>
    </location>
</feature>
<dbReference type="AlphaFoldDB" id="A0A6A5FYK6"/>
<comment type="caution">
    <text evidence="5">The sequence shown here is derived from an EMBL/GenBank/DDBJ whole genome shotgun (WGS) entry which is preliminary data.</text>
</comment>
<dbReference type="PANTHER" id="PTHR23345">
    <property type="entry name" value="VITELLOGENIN-RELATED"/>
    <property type="match status" value="1"/>
</dbReference>
<proteinExistence type="predicted"/>
<dbReference type="InterPro" id="IPR015255">
    <property type="entry name" value="Vitellinogen_open_b-sht"/>
</dbReference>
<dbReference type="KEGG" id="crq:GCK72_024119"/>
<keyword evidence="3" id="KW-0732">Signal</keyword>
<reference evidence="5 6" key="1">
    <citation type="submission" date="2019-12" db="EMBL/GenBank/DDBJ databases">
        <title>Chromosome-level assembly of the Caenorhabditis remanei genome.</title>
        <authorList>
            <person name="Teterina A.A."/>
            <person name="Willis J.H."/>
            <person name="Phillips P.C."/>
        </authorList>
    </citation>
    <scope>NUCLEOTIDE SEQUENCE [LARGE SCALE GENOMIC DNA]</scope>
    <source>
        <strain evidence="5 6">PX506</strain>
        <tissue evidence="5">Whole organism</tissue>
    </source>
</reference>
<dbReference type="InterPro" id="IPR050733">
    <property type="entry name" value="Vitellogenin/Apolipophorin"/>
</dbReference>
<accession>A0A6A5FYK6</accession>
<sequence length="415" mass="48910">MTTILLIYFCLAIRLHAENSNTSTTSFSFEDEYSKISTTCFSSRDYELLSGDFIKHTYARSFSSTLLEYSVVTIGLAELRKALAFGPVRPWTHFKYEKPTKQELESATSSEDYYNLIEPTYPIQSLDSLFLFEKNINTAVDYLDKRLPSIRKIFRRRFEEKSKGTKNDRKLVDIMIEEWNEMVGRVVDVIRNMQKNDEKCFIEIGPLRTELWRATHKQTDGSVEFLRSSIRLWFHFREELFLGFSQQNFEQVIVKTHERLSLYGKQSDELRSRRVQSEIQMLRDIVKKMNIRPRVQRTDEQSAHTVFYLRYKDMDFVVFSLDLQTIDNLLEKYVRNGEFGIKSVLAFLNNDYTFEIHRTLFIYESERIIPTSIGVPLSISGKKPTIFSFKLFSWSQNCVFFVIYCITGQNLTPVH</sequence>
<dbReference type="RefSeq" id="XP_053579297.1">
    <property type="nucleotide sequence ID" value="XM_053735731.1"/>
</dbReference>